<evidence type="ECO:0000256" key="7">
    <source>
        <dbReference type="SAM" id="Phobius"/>
    </source>
</evidence>
<feature type="transmembrane region" description="Helical" evidence="7">
    <location>
        <begin position="152"/>
        <end position="173"/>
    </location>
</feature>
<dbReference type="Proteomes" id="UP000660262">
    <property type="component" value="Unassembled WGS sequence"/>
</dbReference>
<dbReference type="EMBL" id="BNJQ01000029">
    <property type="protein sequence ID" value="GHP10398.1"/>
    <property type="molecule type" value="Genomic_DNA"/>
</dbReference>
<sequence length="403" mass="42532">MISMSLPTTTRTCGKALPISRAPIGIGKKNKKVPIQRRRFKPAPCVAVATVGSDTPRANQLKNFSGALHLNNKNKNNNNNTKNAFQVTKAASSIPAPVLSEPTDTRHNNSEYTTSEEDRWQGILMLNMLTFLFGSNIAVLKGVESAGVEPGLFTAMRFGTAALCLLPFALEAFGDAQFLVGGLELGVWASGAYATQAVALLTADSSRVSFLSALTVIAVPLIAGAFGREISPRVWGASAVAIAGIAMLTGGGGGVDVGDAWGLLSALLFAMHIYRSEHYAHVCEKAPTSVIGIQMLVVAGCSFGWYAASGEMSTAPLDVSAIPWLPLLYTGLITTAGTLWLEMKALRNVSAQDAALVYTTEPLWGALFAWAFLGERWGALGWVGAAMIVMSSATAQMASEEET</sequence>
<feature type="domain" description="EamA" evidence="8">
    <location>
        <begin position="258"/>
        <end position="392"/>
    </location>
</feature>
<keyword evidence="10" id="KW-1185">Reference proteome</keyword>
<dbReference type="SUPFAM" id="SSF103481">
    <property type="entry name" value="Multidrug resistance efflux transporter EmrE"/>
    <property type="match status" value="1"/>
</dbReference>
<dbReference type="InterPro" id="IPR000620">
    <property type="entry name" value="EamA_dom"/>
</dbReference>
<feature type="transmembrane region" description="Helical" evidence="7">
    <location>
        <begin position="286"/>
        <end position="308"/>
    </location>
</feature>
<dbReference type="PANTHER" id="PTHR42920:SF26">
    <property type="entry name" value="OS03G0707200 PROTEIN"/>
    <property type="match status" value="1"/>
</dbReference>
<evidence type="ECO:0000256" key="5">
    <source>
        <dbReference type="ARBA" id="ARBA00022989"/>
    </source>
</evidence>
<proteinExistence type="inferred from homology"/>
<evidence type="ECO:0000256" key="2">
    <source>
        <dbReference type="ARBA" id="ARBA00007635"/>
    </source>
</evidence>
<evidence type="ECO:0000313" key="9">
    <source>
        <dbReference type="EMBL" id="GHP10398.1"/>
    </source>
</evidence>
<feature type="transmembrane region" description="Helical" evidence="7">
    <location>
        <begin position="353"/>
        <end position="373"/>
    </location>
</feature>
<comment type="similarity">
    <text evidence="2">Belongs to the drug/metabolite transporter (DMT) superfamily. Plant drug/metabolite exporter (P-DME) (TC 2.A.7.4) family.</text>
</comment>
<feature type="transmembrane region" description="Helical" evidence="7">
    <location>
        <begin position="234"/>
        <end position="252"/>
    </location>
</feature>
<evidence type="ECO:0000256" key="4">
    <source>
        <dbReference type="ARBA" id="ARBA00022692"/>
    </source>
</evidence>
<accession>A0A830HTU7</accession>
<name>A0A830HTU7_9CHLO</name>
<evidence type="ECO:0000256" key="1">
    <source>
        <dbReference type="ARBA" id="ARBA00004651"/>
    </source>
</evidence>
<dbReference type="InterPro" id="IPR051258">
    <property type="entry name" value="Diverse_Substrate_Transporter"/>
</dbReference>
<evidence type="ECO:0000256" key="6">
    <source>
        <dbReference type="ARBA" id="ARBA00023136"/>
    </source>
</evidence>
<dbReference type="Pfam" id="PF00892">
    <property type="entry name" value="EamA"/>
    <property type="match status" value="1"/>
</dbReference>
<feature type="transmembrane region" description="Helical" evidence="7">
    <location>
        <begin position="258"/>
        <end position="274"/>
    </location>
</feature>
<dbReference type="PANTHER" id="PTHR42920">
    <property type="entry name" value="OS03G0707200 PROTEIN-RELATED"/>
    <property type="match status" value="1"/>
</dbReference>
<keyword evidence="5 7" id="KW-1133">Transmembrane helix</keyword>
<dbReference type="OrthoDB" id="2017960at2759"/>
<evidence type="ECO:0000259" key="8">
    <source>
        <dbReference type="Pfam" id="PF00892"/>
    </source>
</evidence>
<dbReference type="InterPro" id="IPR037185">
    <property type="entry name" value="EmrE-like"/>
</dbReference>
<dbReference type="AlphaFoldDB" id="A0A830HTU7"/>
<comment type="subcellular location">
    <subcellularLocation>
        <location evidence="1">Cell membrane</location>
        <topology evidence="1">Multi-pass membrane protein</topology>
    </subcellularLocation>
</comment>
<comment type="caution">
    <text evidence="9">The sequence shown here is derived from an EMBL/GenBank/DDBJ whole genome shotgun (WGS) entry which is preliminary data.</text>
</comment>
<reference evidence="9" key="1">
    <citation type="submission" date="2020-10" db="EMBL/GenBank/DDBJ databases">
        <title>Unveiling of a novel bifunctional photoreceptor, Dualchrome1, isolated from a cosmopolitan green alga.</title>
        <authorList>
            <person name="Suzuki S."/>
            <person name="Kawachi M."/>
        </authorList>
    </citation>
    <scope>NUCLEOTIDE SEQUENCE</scope>
    <source>
        <strain evidence="9">NIES 2893</strain>
    </source>
</reference>
<dbReference type="GO" id="GO:0005886">
    <property type="term" value="C:plasma membrane"/>
    <property type="evidence" value="ECO:0007669"/>
    <property type="project" value="UniProtKB-SubCell"/>
</dbReference>
<evidence type="ECO:0000256" key="3">
    <source>
        <dbReference type="ARBA" id="ARBA00022475"/>
    </source>
</evidence>
<feature type="transmembrane region" description="Helical" evidence="7">
    <location>
        <begin position="185"/>
        <end position="203"/>
    </location>
</feature>
<organism evidence="9 10">
    <name type="scientific">Pycnococcus provasolii</name>
    <dbReference type="NCBI Taxonomy" id="41880"/>
    <lineage>
        <taxon>Eukaryota</taxon>
        <taxon>Viridiplantae</taxon>
        <taxon>Chlorophyta</taxon>
        <taxon>Pseudoscourfieldiophyceae</taxon>
        <taxon>Pseudoscourfieldiales</taxon>
        <taxon>Pycnococcaceae</taxon>
        <taxon>Pycnococcus</taxon>
    </lineage>
</organism>
<evidence type="ECO:0000313" key="10">
    <source>
        <dbReference type="Proteomes" id="UP000660262"/>
    </source>
</evidence>
<gene>
    <name evidence="9" type="ORF">PPROV_000912900</name>
</gene>
<keyword evidence="6 7" id="KW-0472">Membrane</keyword>
<feature type="transmembrane region" description="Helical" evidence="7">
    <location>
        <begin position="320"/>
        <end position="341"/>
    </location>
</feature>
<protein>
    <recommendedName>
        <fullName evidence="8">EamA domain-containing protein</fullName>
    </recommendedName>
</protein>
<keyword evidence="4 7" id="KW-0812">Transmembrane</keyword>
<feature type="transmembrane region" description="Helical" evidence="7">
    <location>
        <begin position="209"/>
        <end position="227"/>
    </location>
</feature>
<feature type="transmembrane region" description="Helical" evidence="7">
    <location>
        <begin position="122"/>
        <end position="140"/>
    </location>
</feature>
<keyword evidence="3" id="KW-1003">Cell membrane</keyword>